<reference evidence="3" key="1">
    <citation type="submission" date="2016-10" db="EMBL/GenBank/DDBJ databases">
        <authorList>
            <person name="Varghese N."/>
            <person name="Submissions S."/>
        </authorList>
    </citation>
    <scope>NUCLEOTIDE SEQUENCE [LARGE SCALE GENOMIC DNA]</scope>
    <source>
        <strain evidence="3">B4,CECT 8067,JCM 17497</strain>
    </source>
</reference>
<dbReference type="OrthoDB" id="198781at2157"/>
<dbReference type="EMBL" id="FNFE01000001">
    <property type="protein sequence ID" value="SDJ39826.1"/>
    <property type="molecule type" value="Genomic_DNA"/>
</dbReference>
<keyword evidence="3" id="KW-1185">Reference proteome</keyword>
<keyword evidence="1" id="KW-1133">Transmembrane helix</keyword>
<dbReference type="RefSeq" id="WP_090303896.1">
    <property type="nucleotide sequence ID" value="NZ_FNFE01000001.1"/>
</dbReference>
<accession>A0A1G8TE30</accession>
<feature type="transmembrane region" description="Helical" evidence="1">
    <location>
        <begin position="198"/>
        <end position="219"/>
    </location>
</feature>
<organism evidence="2 3">
    <name type="scientific">Natronorubrum texcoconense</name>
    <dbReference type="NCBI Taxonomy" id="1095776"/>
    <lineage>
        <taxon>Archaea</taxon>
        <taxon>Methanobacteriati</taxon>
        <taxon>Methanobacteriota</taxon>
        <taxon>Stenosarchaea group</taxon>
        <taxon>Halobacteria</taxon>
        <taxon>Halobacteriales</taxon>
        <taxon>Natrialbaceae</taxon>
        <taxon>Natronorubrum</taxon>
    </lineage>
</organism>
<evidence type="ECO:0000313" key="3">
    <source>
        <dbReference type="Proteomes" id="UP000198882"/>
    </source>
</evidence>
<evidence type="ECO:0000313" key="2">
    <source>
        <dbReference type="EMBL" id="SDJ39826.1"/>
    </source>
</evidence>
<dbReference type="Pfam" id="PF26448">
    <property type="entry name" value="DUF8127"/>
    <property type="match status" value="1"/>
</dbReference>
<dbReference type="STRING" id="1095776.SAMN04515672_0434"/>
<gene>
    <name evidence="2" type="ORF">SAMN04515672_0434</name>
</gene>
<keyword evidence="1" id="KW-0812">Transmembrane</keyword>
<evidence type="ECO:0000256" key="1">
    <source>
        <dbReference type="SAM" id="Phobius"/>
    </source>
</evidence>
<protein>
    <submittedName>
        <fullName evidence="2">Uncharacterized protein</fullName>
    </submittedName>
</protein>
<dbReference type="AlphaFoldDB" id="A0A1G8TE30"/>
<proteinExistence type="predicted"/>
<dbReference type="Proteomes" id="UP000198882">
    <property type="component" value="Unassembled WGS sequence"/>
</dbReference>
<name>A0A1G8TE30_9EURY</name>
<keyword evidence="1" id="KW-0472">Membrane</keyword>
<dbReference type="InterPro" id="IPR058440">
    <property type="entry name" value="DUF8127"/>
</dbReference>
<sequence>MARHYWILVPALLGVALVLNPIVLYPDGGGVERTYHVEQIENETAAAGAITYAEDEENIVDCPGVRLCALEEQILEEGSVEYDDHVQWFEEPWISYERPGWYPVVRIDSQPYLPEHESGEDGTVLTLTEITHMDAAEHVAVSTADRPPEVQAAVETGSVTVHGERVEAFERGEIIEHNGEYYWTPRFTTKSHWTDGNALIVVRSVLYAIGIGLLLFSGWRFGTLRR</sequence>